<dbReference type="Gene3D" id="3.10.20.90">
    <property type="entry name" value="Phosphatidylinositol 3-kinase Catalytic Subunit, Chain A, domain 1"/>
    <property type="match status" value="1"/>
</dbReference>
<evidence type="ECO:0000259" key="1">
    <source>
        <dbReference type="PROSITE" id="PS50053"/>
    </source>
</evidence>
<dbReference type="InterPro" id="IPR026003">
    <property type="entry name" value="Cohesin_HEAT"/>
</dbReference>
<feature type="domain" description="Ubiquitin-like" evidence="1">
    <location>
        <begin position="3"/>
        <end position="67"/>
    </location>
</feature>
<dbReference type="InterPro" id="IPR029071">
    <property type="entry name" value="Ubiquitin-like_domsf"/>
</dbReference>
<dbReference type="CDD" id="cd17039">
    <property type="entry name" value="Ubl_ubiquitin_like"/>
    <property type="match status" value="1"/>
</dbReference>
<dbReference type="Gene3D" id="1.25.10.10">
    <property type="entry name" value="Leucine-rich Repeat Variant"/>
    <property type="match status" value="2"/>
</dbReference>
<dbReference type="EMBL" id="CAXAMM010010646">
    <property type="protein sequence ID" value="CAK9023818.1"/>
    <property type="molecule type" value="Genomic_DNA"/>
</dbReference>
<dbReference type="Pfam" id="PF12765">
    <property type="entry name" value="Cohesin_HEAT"/>
    <property type="match status" value="1"/>
</dbReference>
<dbReference type="InterPro" id="IPR011989">
    <property type="entry name" value="ARM-like"/>
</dbReference>
<name>A0ABP0KAK3_9DINO</name>
<dbReference type="InterPro" id="IPR000626">
    <property type="entry name" value="Ubiquitin-like_dom"/>
</dbReference>
<dbReference type="SUPFAM" id="SSF48371">
    <property type="entry name" value="ARM repeat"/>
    <property type="match status" value="1"/>
</dbReference>
<protein>
    <submittedName>
        <fullName evidence="2">Ubiquitin-like domain-containing protein</fullName>
    </submittedName>
</protein>
<comment type="caution">
    <text evidence="2">The sequence shown here is derived from an EMBL/GenBank/DDBJ whole genome shotgun (WGS) entry which is preliminary data.</text>
</comment>
<evidence type="ECO:0000313" key="3">
    <source>
        <dbReference type="Proteomes" id="UP001642464"/>
    </source>
</evidence>
<sequence>MAVCYSVVGLSGQCMELEMPLESKVGDMKRAIEDGWAVPQICQKLLCGGRLLPDSARCEALPEKELQLVVSTEMLRSALQSALAKEVLNQLQLVAQNCTYADHAVWSAVEAEVWDCLQIPPILDSDTQDARDAAAAVLLDGALASRPTTQKEALARLEGSCSRTRQVCVKMLAAFGDAEHVGHLRGRLEDMCPSVRLEAIKGLTKLIALDRPLLFAISGHLHDPSVAVRQTSVDAIGMYVSTSGCVACSQLQDAGECSNFADDFDFACMAVLSRLQHPQESVRSFVAAALAQAVACAVEPSCLRCRRPRCAIARQERTWAVQAAQALAPCLRDNASAVRGTALQVLVDLPGGGGVLGAPELLALKEKVFPCLFHSDAGVRIIASRVITRLVPRAGNKKEVQEVASALRALAKKDSDISVRTAAKNALPLIGEDPF</sequence>
<organism evidence="2 3">
    <name type="scientific">Durusdinium trenchii</name>
    <dbReference type="NCBI Taxonomy" id="1381693"/>
    <lineage>
        <taxon>Eukaryota</taxon>
        <taxon>Sar</taxon>
        <taxon>Alveolata</taxon>
        <taxon>Dinophyceae</taxon>
        <taxon>Suessiales</taxon>
        <taxon>Symbiodiniaceae</taxon>
        <taxon>Durusdinium</taxon>
    </lineage>
</organism>
<dbReference type="Proteomes" id="UP001642464">
    <property type="component" value="Unassembled WGS sequence"/>
</dbReference>
<reference evidence="2 3" key="1">
    <citation type="submission" date="2024-02" db="EMBL/GenBank/DDBJ databases">
        <authorList>
            <person name="Chen Y."/>
            <person name="Shah S."/>
            <person name="Dougan E. K."/>
            <person name="Thang M."/>
            <person name="Chan C."/>
        </authorList>
    </citation>
    <scope>NUCLEOTIDE SEQUENCE [LARGE SCALE GENOMIC DNA]</scope>
</reference>
<dbReference type="InterPro" id="IPR016024">
    <property type="entry name" value="ARM-type_fold"/>
</dbReference>
<accession>A0ABP0KAK3</accession>
<evidence type="ECO:0000313" key="2">
    <source>
        <dbReference type="EMBL" id="CAK9023818.1"/>
    </source>
</evidence>
<keyword evidence="3" id="KW-1185">Reference proteome</keyword>
<dbReference type="PROSITE" id="PS50053">
    <property type="entry name" value="UBIQUITIN_2"/>
    <property type="match status" value="1"/>
</dbReference>
<dbReference type="SUPFAM" id="SSF54236">
    <property type="entry name" value="Ubiquitin-like"/>
    <property type="match status" value="1"/>
</dbReference>
<gene>
    <name evidence="2" type="ORF">SCF082_LOCUS16351</name>
</gene>
<proteinExistence type="predicted"/>